<dbReference type="Pfam" id="PF02517">
    <property type="entry name" value="Rce1-like"/>
    <property type="match status" value="1"/>
</dbReference>
<protein>
    <submittedName>
        <fullName evidence="4">CPBP family glutamic-type intramembrane protease</fullName>
        <ecNumber evidence="4">3.4.-.-</ecNumber>
    </submittedName>
</protein>
<feature type="transmembrane region" description="Helical" evidence="2">
    <location>
        <begin position="151"/>
        <end position="170"/>
    </location>
</feature>
<organism evidence="4 5">
    <name type="scientific">Plantactinospora veratri</name>
    <dbReference type="NCBI Taxonomy" id="1436122"/>
    <lineage>
        <taxon>Bacteria</taxon>
        <taxon>Bacillati</taxon>
        <taxon>Actinomycetota</taxon>
        <taxon>Actinomycetes</taxon>
        <taxon>Micromonosporales</taxon>
        <taxon>Micromonosporaceae</taxon>
        <taxon>Plantactinospora</taxon>
    </lineage>
</organism>
<feature type="transmembrane region" description="Helical" evidence="2">
    <location>
        <begin position="26"/>
        <end position="52"/>
    </location>
</feature>
<reference evidence="4 5" key="1">
    <citation type="submission" date="2024-01" db="EMBL/GenBank/DDBJ databases">
        <title>Genome insights into Plantactinospora veratri sp. nov.</title>
        <authorList>
            <person name="Wang L."/>
        </authorList>
    </citation>
    <scope>NUCLEOTIDE SEQUENCE [LARGE SCALE GENOMIC DNA]</scope>
    <source>
        <strain evidence="4 5">NEAU-FHS4</strain>
    </source>
</reference>
<feature type="region of interest" description="Disordered" evidence="1">
    <location>
        <begin position="362"/>
        <end position="428"/>
    </location>
</feature>
<evidence type="ECO:0000313" key="5">
    <source>
        <dbReference type="Proteomes" id="UP001339911"/>
    </source>
</evidence>
<evidence type="ECO:0000259" key="3">
    <source>
        <dbReference type="Pfam" id="PF02517"/>
    </source>
</evidence>
<comment type="caution">
    <text evidence="4">The sequence shown here is derived from an EMBL/GenBank/DDBJ whole genome shotgun (WGS) entry which is preliminary data.</text>
</comment>
<proteinExistence type="predicted"/>
<evidence type="ECO:0000256" key="1">
    <source>
        <dbReference type="SAM" id="MobiDB-lite"/>
    </source>
</evidence>
<dbReference type="GO" id="GO:0008233">
    <property type="term" value="F:peptidase activity"/>
    <property type="evidence" value="ECO:0007669"/>
    <property type="project" value="UniProtKB-KW"/>
</dbReference>
<feature type="transmembrane region" description="Helical" evidence="2">
    <location>
        <begin position="113"/>
        <end position="139"/>
    </location>
</feature>
<feature type="transmembrane region" description="Helical" evidence="2">
    <location>
        <begin position="72"/>
        <end position="93"/>
    </location>
</feature>
<sequence length="428" mass="44380">MTTAPAPGTAYHRLARTDRHRWWRPLLGTLLILGGTFVVLCLLVGVGTAIAAVAGRPTGPDGLPALGALGDLVLLLTAIAAALPFVLLAARWVQARPAGTVSSVLGRLRWRWLGWCALIALPAVLLLLGGSFGLLALTGSADGDEAVGTGWPGWAGFLGALVLLLLLVPVQAAAEEYVFRGWLVQLVGTFLRTPWPAIALQAVLFALAHGWGTRWGFADLVIMGGVLGWLTVRTGGLEAAVALHVVNNLVSFVGAAALGQLGSDETAADAPWEMFAVSLLVNAGYAVAVLRLARRRRLPTVSSEWPVRPPGHPAPVPGHPFPVPGHPAAVPGHPFPAPGYPAPVSGYPAPVPVPGHPLVPPGYPAPVPEHPLLRPAQPLPGAGQPFPGTDQDSRQNGQHDRGGQHGHQAPTAPTQGPRAGQTPIGPTD</sequence>
<name>A0ABU7S9G4_9ACTN</name>
<dbReference type="RefSeq" id="WP_331206911.1">
    <property type="nucleotide sequence ID" value="NZ_JAZGQL010000005.1"/>
</dbReference>
<evidence type="ECO:0000256" key="2">
    <source>
        <dbReference type="SAM" id="Phobius"/>
    </source>
</evidence>
<feature type="domain" description="CAAX prenyl protease 2/Lysostaphin resistance protein A-like" evidence="3">
    <location>
        <begin position="160"/>
        <end position="250"/>
    </location>
</feature>
<dbReference type="InterPro" id="IPR003675">
    <property type="entry name" value="Rce1/LyrA-like_dom"/>
</dbReference>
<feature type="transmembrane region" description="Helical" evidence="2">
    <location>
        <begin position="182"/>
        <end position="208"/>
    </location>
</feature>
<feature type="transmembrane region" description="Helical" evidence="2">
    <location>
        <begin position="214"/>
        <end position="232"/>
    </location>
</feature>
<keyword evidence="5" id="KW-1185">Reference proteome</keyword>
<feature type="compositionally biased region" description="Basic and acidic residues" evidence="1">
    <location>
        <begin position="391"/>
        <end position="403"/>
    </location>
</feature>
<dbReference type="Proteomes" id="UP001339911">
    <property type="component" value="Unassembled WGS sequence"/>
</dbReference>
<keyword evidence="4" id="KW-0378">Hydrolase</keyword>
<accession>A0ABU7S9G4</accession>
<keyword evidence="2" id="KW-1133">Transmembrane helix</keyword>
<keyword evidence="2" id="KW-0812">Transmembrane</keyword>
<dbReference type="EC" id="3.4.-.-" evidence="4"/>
<keyword evidence="4" id="KW-0645">Protease</keyword>
<dbReference type="EMBL" id="JAZGQL010000005">
    <property type="protein sequence ID" value="MEE6306564.1"/>
    <property type="molecule type" value="Genomic_DNA"/>
</dbReference>
<dbReference type="GO" id="GO:0006508">
    <property type="term" value="P:proteolysis"/>
    <property type="evidence" value="ECO:0007669"/>
    <property type="project" value="UniProtKB-KW"/>
</dbReference>
<feature type="transmembrane region" description="Helical" evidence="2">
    <location>
        <begin position="239"/>
        <end position="262"/>
    </location>
</feature>
<feature type="transmembrane region" description="Helical" evidence="2">
    <location>
        <begin position="274"/>
        <end position="293"/>
    </location>
</feature>
<keyword evidence="2" id="KW-0472">Membrane</keyword>
<gene>
    <name evidence="4" type="ORF">V1634_06960</name>
</gene>
<evidence type="ECO:0000313" key="4">
    <source>
        <dbReference type="EMBL" id="MEE6306564.1"/>
    </source>
</evidence>